<reference evidence="2" key="1">
    <citation type="journal article" date="2019" name="Int. J. Syst. Evol. Microbiol.">
        <title>The Global Catalogue of Microorganisms (GCM) 10K type strain sequencing project: providing services to taxonomists for standard genome sequencing and annotation.</title>
        <authorList>
            <consortium name="The Broad Institute Genomics Platform"/>
            <consortium name="The Broad Institute Genome Sequencing Center for Infectious Disease"/>
            <person name="Wu L."/>
            <person name="Ma J."/>
        </authorList>
    </citation>
    <scope>NUCLEOTIDE SEQUENCE [LARGE SCALE GENOMIC DNA]</scope>
    <source>
        <strain evidence="2">JCM 16083</strain>
    </source>
</reference>
<keyword evidence="2" id="KW-1185">Reference proteome</keyword>
<evidence type="ECO:0000313" key="2">
    <source>
        <dbReference type="Proteomes" id="UP001501126"/>
    </source>
</evidence>
<evidence type="ECO:0000313" key="1">
    <source>
        <dbReference type="EMBL" id="GAA0876063.1"/>
    </source>
</evidence>
<dbReference type="Pfam" id="PF13972">
    <property type="entry name" value="TetR"/>
    <property type="match status" value="1"/>
</dbReference>
<comment type="caution">
    <text evidence="1">The sequence shown here is derived from an EMBL/GenBank/DDBJ whole genome shotgun (WGS) entry which is preliminary data.</text>
</comment>
<dbReference type="InterPro" id="IPR009057">
    <property type="entry name" value="Homeodomain-like_sf"/>
</dbReference>
<dbReference type="SUPFAM" id="SSF46689">
    <property type="entry name" value="Homeodomain-like"/>
    <property type="match status" value="1"/>
</dbReference>
<dbReference type="InterPro" id="IPR025722">
    <property type="entry name" value="TetR"/>
</dbReference>
<sequence>MIALQLKMSSGNLNYHFKTREDILEALYFEMVETFDARIEQLGEHEITLETIAQDMYKSLDRMIAYRFFWTDLYNLLRSNEKIKAHFEGVYSSRYKGYEFLFEYLHQKGIIRDFEFTSERQFLIEHMIGFSNTWLYNSFIYDIKVDDNYIRHQTTNLLMMLYPYFTDFGKKQYGELKLGDLM</sequence>
<protein>
    <recommendedName>
        <fullName evidence="3">TetR family transcriptional regulator</fullName>
    </recommendedName>
</protein>
<dbReference type="Proteomes" id="UP001501126">
    <property type="component" value="Unassembled WGS sequence"/>
</dbReference>
<name>A0ABP3Y5K9_9FLAO</name>
<accession>A0ABP3Y5K9</accession>
<proteinExistence type="predicted"/>
<dbReference type="Gene3D" id="1.10.357.10">
    <property type="entry name" value="Tetracycline Repressor, domain 2"/>
    <property type="match status" value="1"/>
</dbReference>
<dbReference type="EMBL" id="BAAAFH010000021">
    <property type="protein sequence ID" value="GAA0876063.1"/>
    <property type="molecule type" value="Genomic_DNA"/>
</dbReference>
<gene>
    <name evidence="1" type="ORF">GCM10009118_24730</name>
</gene>
<organism evidence="1 2">
    <name type="scientific">Wandonia haliotis</name>
    <dbReference type="NCBI Taxonomy" id="574963"/>
    <lineage>
        <taxon>Bacteria</taxon>
        <taxon>Pseudomonadati</taxon>
        <taxon>Bacteroidota</taxon>
        <taxon>Flavobacteriia</taxon>
        <taxon>Flavobacteriales</taxon>
        <taxon>Crocinitomicaceae</taxon>
        <taxon>Wandonia</taxon>
    </lineage>
</organism>
<evidence type="ECO:0008006" key="3">
    <source>
        <dbReference type="Google" id="ProtNLM"/>
    </source>
</evidence>